<sequence length="265" mass="28837">MSVETVVDAEVVRSADEWAAVIKADLGRAVEGIVAAGRNLIKAKADVRHGEWLPMLKQIGIDDSTARRLMSIGGNEALGNRGNCHDLPSSLRALYELSRLPAEDIEAGIESGAITADMTIAQARDLVNPQPKPVVTQPSGDDQPLIDFPEQPECRDCGGYGCETCFPEVAGDPQPGPQPEPEPEPEPHPAPKPIIGTAPQPQKPRRRPLEEGFFDATMRLNKAVTSLENLGKDDRLPRNKNQVARYRHDLIRAIDALQRVADQLA</sequence>
<dbReference type="RefSeq" id="YP_009016941.1">
    <property type="nucleotide sequence ID" value="NC_023728.1"/>
</dbReference>
<evidence type="ECO:0000313" key="3">
    <source>
        <dbReference type="Proteomes" id="UP000005863"/>
    </source>
</evidence>
<reference evidence="2 3" key="1">
    <citation type="journal article" date="2012" name="J. Virol.">
        <title>Complete Genome Sequences of 138 Mycobacteriophages.</title>
        <authorList>
            <consortium name="the Science Education Alliance Phage Hunters Advancing Genomics and Evolutionary Science Program"/>
            <consortium name="the KwaZulu-Natal Research Institute for Tuberculosis and HIV Mycobacterial Genetics Course Students"/>
            <consortium name="the Phage Hunters Integrating Research and Education Program"/>
            <person name="Hatfull G.F."/>
        </authorList>
    </citation>
    <scope>NUCLEOTIDE SEQUENCE [LARGE SCALE GENOMIC DNA]</scope>
</reference>
<organism evidence="2 3">
    <name type="scientific">Mycobacterium phage DeadP</name>
    <dbReference type="NCBI Taxonomy" id="2922999"/>
    <lineage>
        <taxon>Viruses</taxon>
        <taxon>Duplodnaviria</taxon>
        <taxon>Heunggongvirae</taxon>
        <taxon>Uroviricota</taxon>
        <taxon>Caudoviricetes</taxon>
        <taxon>Gracegardnervirinae</taxon>
        <taxon>Cheoctovirus</taxon>
        <taxon>Cheoctovirus deadp</taxon>
        <taxon>Mycobacterium virus DeadP</taxon>
    </lineage>
</organism>
<evidence type="ECO:0000256" key="1">
    <source>
        <dbReference type="SAM" id="MobiDB-lite"/>
    </source>
</evidence>
<protein>
    <submittedName>
        <fullName evidence="2">Uncharacterized protein</fullName>
    </submittedName>
</protein>
<dbReference type="KEGG" id="vg:18564911"/>
<dbReference type="EMBL" id="JN698996">
    <property type="protein sequence ID" value="AER47794.1"/>
    <property type="molecule type" value="Genomic_DNA"/>
</dbReference>
<proteinExistence type="predicted"/>
<feature type="region of interest" description="Disordered" evidence="1">
    <location>
        <begin position="129"/>
        <end position="152"/>
    </location>
</feature>
<feature type="region of interest" description="Disordered" evidence="1">
    <location>
        <begin position="168"/>
        <end position="210"/>
    </location>
</feature>
<evidence type="ECO:0000313" key="2">
    <source>
        <dbReference type="EMBL" id="AER47794.1"/>
    </source>
</evidence>
<dbReference type="GeneID" id="18564911"/>
<accession>G8I4X4</accession>
<name>G8I4X4_9CAUD</name>
<dbReference type="OrthoDB" id="31456at10239"/>
<keyword evidence="3" id="KW-1185">Reference proteome</keyword>
<gene>
    <name evidence="2" type="primary">51</name>
    <name evidence="2" type="ORF">DEADP_51</name>
</gene>
<dbReference type="Proteomes" id="UP000005863">
    <property type="component" value="Segment"/>
</dbReference>